<sequence length="197" mass="22348">MKNSDPVIVTADEAITKMTPVTAVTPMQRPYPASAPAPSRYQLPGEPTEVLAPRPKTRSSEPHTLWHRHTTAPYGNNQLRQELNRLEQNATGASTADERLAYELQAIELKISMKTGKRPDPVEQPDISRMEAPCNINLIPTSVSTHRQQTTTLHRALEAQVERGDELIYKQHQEEQDRQLAQKLMMEELQSNRQTHK</sequence>
<feature type="compositionally biased region" description="Low complexity" evidence="1">
    <location>
        <begin position="28"/>
        <end position="42"/>
    </location>
</feature>
<proteinExistence type="predicted"/>
<name>A0AAN8KIN9_PATCE</name>
<dbReference type="AlphaFoldDB" id="A0AAN8KIN9"/>
<accession>A0AAN8KIN9</accession>
<dbReference type="Proteomes" id="UP001347796">
    <property type="component" value="Unassembled WGS sequence"/>
</dbReference>
<keyword evidence="3" id="KW-1185">Reference proteome</keyword>
<evidence type="ECO:0000313" key="3">
    <source>
        <dbReference type="Proteomes" id="UP001347796"/>
    </source>
</evidence>
<gene>
    <name evidence="2" type="ORF">SNE40_001117</name>
</gene>
<protein>
    <submittedName>
        <fullName evidence="2">Uncharacterized protein</fullName>
    </submittedName>
</protein>
<organism evidence="2 3">
    <name type="scientific">Patella caerulea</name>
    <name type="common">Rayed Mediterranean limpet</name>
    <dbReference type="NCBI Taxonomy" id="87958"/>
    <lineage>
        <taxon>Eukaryota</taxon>
        <taxon>Metazoa</taxon>
        <taxon>Spiralia</taxon>
        <taxon>Lophotrochozoa</taxon>
        <taxon>Mollusca</taxon>
        <taxon>Gastropoda</taxon>
        <taxon>Patellogastropoda</taxon>
        <taxon>Patelloidea</taxon>
        <taxon>Patellidae</taxon>
        <taxon>Patella</taxon>
    </lineage>
</organism>
<evidence type="ECO:0000256" key="1">
    <source>
        <dbReference type="SAM" id="MobiDB-lite"/>
    </source>
</evidence>
<dbReference type="EMBL" id="JAZGQO010000001">
    <property type="protein sequence ID" value="KAK6195758.1"/>
    <property type="molecule type" value="Genomic_DNA"/>
</dbReference>
<feature type="region of interest" description="Disordered" evidence="1">
    <location>
        <begin position="26"/>
        <end position="76"/>
    </location>
</feature>
<evidence type="ECO:0000313" key="2">
    <source>
        <dbReference type="EMBL" id="KAK6195758.1"/>
    </source>
</evidence>
<reference evidence="2 3" key="1">
    <citation type="submission" date="2024-01" db="EMBL/GenBank/DDBJ databases">
        <title>The genome of the rayed Mediterranean limpet Patella caerulea (Linnaeus, 1758).</title>
        <authorList>
            <person name="Anh-Thu Weber A."/>
            <person name="Halstead-Nussloch G."/>
        </authorList>
    </citation>
    <scope>NUCLEOTIDE SEQUENCE [LARGE SCALE GENOMIC DNA]</scope>
    <source>
        <strain evidence="2">AATW-2023a</strain>
        <tissue evidence="2">Whole specimen</tissue>
    </source>
</reference>
<comment type="caution">
    <text evidence="2">The sequence shown here is derived from an EMBL/GenBank/DDBJ whole genome shotgun (WGS) entry which is preliminary data.</text>
</comment>